<accession>A0ABU7TGT4</accession>
<evidence type="ECO:0000313" key="2">
    <source>
        <dbReference type="Proteomes" id="UP001349262"/>
    </source>
</evidence>
<evidence type="ECO:0008006" key="3">
    <source>
        <dbReference type="Google" id="ProtNLM"/>
    </source>
</evidence>
<name>A0ABU7TGT4_9HYPH</name>
<sequence>MRQVREVVGVATIDPALLTAAERIQYEGYLRREETDAAIRALAKAGVPIRRICQRLDHSRKVT</sequence>
<reference evidence="1 2" key="1">
    <citation type="journal article" date="2012" name="Genet. Mol. Biol.">
        <title>Analysis of 16S rRNA and mxaF genes revealing insights into Methylobacterium niche-specific plant association.</title>
        <authorList>
            <person name="Dourado M.N."/>
            <person name="Andreote F.D."/>
            <person name="Dini-Andreote F."/>
            <person name="Conti R."/>
            <person name="Araujo J.M."/>
            <person name="Araujo W.L."/>
        </authorList>
    </citation>
    <scope>NUCLEOTIDE SEQUENCE [LARGE SCALE GENOMIC DNA]</scope>
    <source>
        <strain evidence="1 2">SR1.6/4</strain>
    </source>
</reference>
<comment type="caution">
    <text evidence="1">The sequence shown here is derived from an EMBL/GenBank/DDBJ whole genome shotgun (WGS) entry which is preliminary data.</text>
</comment>
<proteinExistence type="predicted"/>
<gene>
    <name evidence="1" type="ORF">MRSR164_23635</name>
</gene>
<keyword evidence="2" id="KW-1185">Reference proteome</keyword>
<protein>
    <recommendedName>
        <fullName evidence="3">Transposase</fullName>
    </recommendedName>
</protein>
<evidence type="ECO:0000313" key="1">
    <source>
        <dbReference type="EMBL" id="MEE7459660.1"/>
    </source>
</evidence>
<organism evidence="1 2">
    <name type="scientific">Methylobacterium radiotolerans</name>
    <dbReference type="NCBI Taxonomy" id="31998"/>
    <lineage>
        <taxon>Bacteria</taxon>
        <taxon>Pseudomonadati</taxon>
        <taxon>Pseudomonadota</taxon>
        <taxon>Alphaproteobacteria</taxon>
        <taxon>Hyphomicrobiales</taxon>
        <taxon>Methylobacteriaceae</taxon>
        <taxon>Methylobacterium</taxon>
    </lineage>
</organism>
<dbReference type="Proteomes" id="UP001349262">
    <property type="component" value="Unassembled WGS sequence"/>
</dbReference>
<dbReference type="EMBL" id="MLBY01000005">
    <property type="protein sequence ID" value="MEE7459660.1"/>
    <property type="molecule type" value="Genomic_DNA"/>
</dbReference>